<evidence type="ECO:0000313" key="1">
    <source>
        <dbReference type="EMBL" id="GAI87423.1"/>
    </source>
</evidence>
<comment type="caution">
    <text evidence="1">The sequence shown here is derived from an EMBL/GenBank/DDBJ whole genome shotgun (WGS) entry which is preliminary data.</text>
</comment>
<dbReference type="AlphaFoldDB" id="X1S3F2"/>
<protein>
    <submittedName>
        <fullName evidence="1">Uncharacterized protein</fullName>
    </submittedName>
</protein>
<accession>X1S3F2</accession>
<organism evidence="1">
    <name type="scientific">marine sediment metagenome</name>
    <dbReference type="NCBI Taxonomy" id="412755"/>
    <lineage>
        <taxon>unclassified sequences</taxon>
        <taxon>metagenomes</taxon>
        <taxon>ecological metagenomes</taxon>
    </lineage>
</organism>
<dbReference type="EMBL" id="BARW01006253">
    <property type="protein sequence ID" value="GAI87423.1"/>
    <property type="molecule type" value="Genomic_DNA"/>
</dbReference>
<gene>
    <name evidence="1" type="ORF">S12H4_13129</name>
</gene>
<sequence length="78" mass="9170">MIEKIKTITYEVRSHGYKTILSKKGIIEGEFCVFKAGYNDIDRVVIKKVIWHLQDVLKCMKQIEKEEAEKKNEQNKPS</sequence>
<proteinExistence type="predicted"/>
<name>X1S3F2_9ZZZZ</name>
<reference evidence="1" key="1">
    <citation type="journal article" date="2014" name="Front. Microbiol.">
        <title>High frequency of phylogenetically diverse reductive dehalogenase-homologous genes in deep subseafloor sedimentary metagenomes.</title>
        <authorList>
            <person name="Kawai M."/>
            <person name="Futagami T."/>
            <person name="Toyoda A."/>
            <person name="Takaki Y."/>
            <person name="Nishi S."/>
            <person name="Hori S."/>
            <person name="Arai W."/>
            <person name="Tsubouchi T."/>
            <person name="Morono Y."/>
            <person name="Uchiyama I."/>
            <person name="Ito T."/>
            <person name="Fujiyama A."/>
            <person name="Inagaki F."/>
            <person name="Takami H."/>
        </authorList>
    </citation>
    <scope>NUCLEOTIDE SEQUENCE</scope>
    <source>
        <strain evidence="1">Expedition CK06-06</strain>
    </source>
</reference>